<dbReference type="AlphaFoldDB" id="A0A3S3N5B5"/>
<keyword evidence="1" id="KW-1133">Transmembrane helix</keyword>
<name>A0A3S3N5B5_9MAGN</name>
<comment type="caution">
    <text evidence="2">The sequence shown here is derived from an EMBL/GenBank/DDBJ whole genome shotgun (WGS) entry which is preliminary data.</text>
</comment>
<reference evidence="2 3" key="1">
    <citation type="journal article" date="2019" name="Nat. Plants">
        <title>Stout camphor tree genome fills gaps in understanding of flowering plant genome evolution.</title>
        <authorList>
            <person name="Chaw S.M."/>
            <person name="Liu Y.C."/>
            <person name="Wu Y.W."/>
            <person name="Wang H.Y."/>
            <person name="Lin C.I."/>
            <person name="Wu C.S."/>
            <person name="Ke H.M."/>
            <person name="Chang L.Y."/>
            <person name="Hsu C.Y."/>
            <person name="Yang H.T."/>
            <person name="Sudianto E."/>
            <person name="Hsu M.H."/>
            <person name="Wu K.P."/>
            <person name="Wang L.N."/>
            <person name="Leebens-Mack J.H."/>
            <person name="Tsai I.J."/>
        </authorList>
    </citation>
    <scope>NUCLEOTIDE SEQUENCE [LARGE SCALE GENOMIC DNA]</scope>
    <source>
        <strain evidence="3">cv. Chaw 1501</strain>
        <tissue evidence="2">Young leaves</tissue>
    </source>
</reference>
<gene>
    <name evidence="2" type="ORF">CKAN_02184100</name>
</gene>
<proteinExistence type="predicted"/>
<keyword evidence="1" id="KW-0472">Membrane</keyword>
<keyword evidence="3" id="KW-1185">Reference proteome</keyword>
<organism evidence="2 3">
    <name type="scientific">Cinnamomum micranthum f. kanehirae</name>
    <dbReference type="NCBI Taxonomy" id="337451"/>
    <lineage>
        <taxon>Eukaryota</taxon>
        <taxon>Viridiplantae</taxon>
        <taxon>Streptophyta</taxon>
        <taxon>Embryophyta</taxon>
        <taxon>Tracheophyta</taxon>
        <taxon>Spermatophyta</taxon>
        <taxon>Magnoliopsida</taxon>
        <taxon>Magnoliidae</taxon>
        <taxon>Laurales</taxon>
        <taxon>Lauraceae</taxon>
        <taxon>Cinnamomum</taxon>
    </lineage>
</organism>
<sequence length="71" mass="7817">MSVLARLQLKILNDKRVLVVLDDVDDKNSSGAFLKLSQQIVSLTGGITLGSEVFGSFLLIKRRVENGRRST</sequence>
<evidence type="ECO:0000313" key="2">
    <source>
        <dbReference type="EMBL" id="RWR92623.1"/>
    </source>
</evidence>
<evidence type="ECO:0000256" key="1">
    <source>
        <dbReference type="SAM" id="Phobius"/>
    </source>
</evidence>
<feature type="transmembrane region" description="Helical" evidence="1">
    <location>
        <begin position="40"/>
        <end position="60"/>
    </location>
</feature>
<evidence type="ECO:0000313" key="3">
    <source>
        <dbReference type="Proteomes" id="UP000283530"/>
    </source>
</evidence>
<accession>A0A3S3N5B5</accession>
<keyword evidence="1" id="KW-0812">Transmembrane</keyword>
<dbReference type="EMBL" id="QPKB01000009">
    <property type="protein sequence ID" value="RWR92623.1"/>
    <property type="molecule type" value="Genomic_DNA"/>
</dbReference>
<dbReference type="Proteomes" id="UP000283530">
    <property type="component" value="Unassembled WGS sequence"/>
</dbReference>
<protein>
    <submittedName>
        <fullName evidence="2">TMV resistance protein N-like protein</fullName>
    </submittedName>
</protein>